<keyword evidence="2" id="KW-0597">Phosphoprotein</keyword>
<reference evidence="4 5" key="1">
    <citation type="journal article" date="2011" name="J. Gen. Appl. Microbiol.">
        <title>Draft genome sequencing of the enigmatic basidiomycete Mixia osmundae.</title>
        <authorList>
            <person name="Nishida H."/>
            <person name="Nagatsuka Y."/>
            <person name="Sugiyama J."/>
        </authorList>
    </citation>
    <scope>NUCLEOTIDE SEQUENCE [LARGE SCALE GENOMIC DNA]</scope>
    <source>
        <strain evidence="5">CBS 9802 / IAM 14324 / JCM 22182 / KY 12970</strain>
    </source>
</reference>
<name>G7E378_MIXOS</name>
<dbReference type="Proteomes" id="UP000009131">
    <property type="component" value="Unassembled WGS sequence"/>
</dbReference>
<dbReference type="PANTHER" id="PTHR43439:SF2">
    <property type="entry name" value="ENZYME, PUTATIVE (JCVI)-RELATED"/>
    <property type="match status" value="1"/>
</dbReference>
<dbReference type="STRING" id="764103.G7E378"/>
<dbReference type="SUPFAM" id="SSF56801">
    <property type="entry name" value="Acetyl-CoA synthetase-like"/>
    <property type="match status" value="1"/>
</dbReference>
<sequence length="1018" mass="111750">MTSHIVCTAANALEHNRTRNHGIRSIHELLRYRALKQPSLLCAGFPELDEHGVWQCLSLTCDQLWRSSAAAGRAYEAAGLALKEQSETIAILSPSCADFLVTLCALWQKDCAVLLIAPQNSPEAVAHLCATTGATRLIAHSSLSSLAEAALRTSMSCTTLAMVARASWHSDATSHIVVPAQGLPELPDKIALIMHTSGSTGMPKPVGHPHRVWTSCLSDQGEAEVNRHDPSYTSLAALTTTPLYHGGISDWLRAMVSRATTYFFSSTYSITADHLIGAVASCREIRSFLTVPYILRLLSESKPGIAMLKAMALVSTGGAPLDEKLGDSLTSQGVYLVSRLGSSEAGFLLTSDRLSPETDQAWSWLRNDTETGRQMLRFEPATDERYELVVDAAWPPLVVRNRNDGRYATGDLYEKHATLDHAWRYAGRVDDLLVLENGKKVAAGSIESTLTRSQAISTAVVFGAHRSQIGVIVEMTGTREEVMKVIEAHNKSSPNYAQILKSMIIYTNGAEIPKSSKGTVLRGRALQEYASQIDLAYQQSAKGSLGNTRDSELRKAIRDTIRLGLPPQIMLTSDDEDLFNLGVSSLQAIRIRNELQSLLPADAKALPSNIVYEQPSVARLYHLITALRSGTTIAVDDPIAEMKSLVKKMLFTSSTPRDIRSSRRTVLLTGATGALGAHILTSSPWGSDVVIVALVRADGDEQAAERVRTSLQRRGLSIEDERFPRCLAANYAKQSFGLPRQVYVDLENSVTDIVHAAWSVNFNASLSSFEDDHLVGIRELLKFSSMTSHSARLYFCSSTASVIQQPSPILEKLDYPAETAAPIGYARSKWVAEQLLFRARSDRICVLRVGQLCGDTKHGIWNKSEGWPLLILSHQITGCLPALDETIDWLPVDWAAAAIWDVTEAAVVPKVVHICSPDRSVKWSDILSHLTRAGLEFDVVTPREWLDRMDRSSMDLEVNPSRKMLDLWHRAYGGSPPEATKFDMAVALAHSRTLREQAKAPNSDLIKRILHAWASQDK</sequence>
<dbReference type="AlphaFoldDB" id="G7E378"/>
<dbReference type="InterPro" id="IPR009081">
    <property type="entry name" value="PP-bd_ACP"/>
</dbReference>
<gene>
    <name evidence="4" type="primary">Mo03936</name>
    <name evidence="4" type="ORF">E5Q_03936</name>
</gene>
<protein>
    <recommendedName>
        <fullName evidence="3">Carrier domain-containing protein</fullName>
    </recommendedName>
</protein>
<dbReference type="PROSITE" id="PS00455">
    <property type="entry name" value="AMP_BINDING"/>
    <property type="match status" value="1"/>
</dbReference>
<proteinExistence type="predicted"/>
<dbReference type="Gene3D" id="1.10.1200.10">
    <property type="entry name" value="ACP-like"/>
    <property type="match status" value="1"/>
</dbReference>
<organism evidence="4 5">
    <name type="scientific">Mixia osmundae (strain CBS 9802 / IAM 14324 / JCM 22182 / KY 12970)</name>
    <dbReference type="NCBI Taxonomy" id="764103"/>
    <lineage>
        <taxon>Eukaryota</taxon>
        <taxon>Fungi</taxon>
        <taxon>Dikarya</taxon>
        <taxon>Basidiomycota</taxon>
        <taxon>Pucciniomycotina</taxon>
        <taxon>Mixiomycetes</taxon>
        <taxon>Mixiales</taxon>
        <taxon>Mixiaceae</taxon>
        <taxon>Mixia</taxon>
    </lineage>
</organism>
<dbReference type="SUPFAM" id="SSF47336">
    <property type="entry name" value="ACP-like"/>
    <property type="match status" value="1"/>
</dbReference>
<dbReference type="SUPFAM" id="SSF51735">
    <property type="entry name" value="NAD(P)-binding Rossmann-fold domains"/>
    <property type="match status" value="1"/>
</dbReference>
<dbReference type="Pfam" id="PF00550">
    <property type="entry name" value="PP-binding"/>
    <property type="match status" value="1"/>
</dbReference>
<dbReference type="PANTHER" id="PTHR43439">
    <property type="entry name" value="PHENYLACETATE-COENZYME A LIGASE"/>
    <property type="match status" value="1"/>
</dbReference>
<evidence type="ECO:0000313" key="5">
    <source>
        <dbReference type="Proteomes" id="UP000009131"/>
    </source>
</evidence>
<dbReference type="PROSITE" id="PS50075">
    <property type="entry name" value="CARRIER"/>
    <property type="match status" value="1"/>
</dbReference>
<dbReference type="EMBL" id="BABT02000117">
    <property type="protein sequence ID" value="GAA97259.1"/>
    <property type="molecule type" value="Genomic_DNA"/>
</dbReference>
<dbReference type="OrthoDB" id="429813at2759"/>
<dbReference type="HOGENOM" id="CLU_002220_2_1_1"/>
<dbReference type="eggNOG" id="KOG1178">
    <property type="taxonomic scope" value="Eukaryota"/>
</dbReference>
<dbReference type="Gene3D" id="3.40.50.12780">
    <property type="entry name" value="N-terminal domain of ligase-like"/>
    <property type="match status" value="1"/>
</dbReference>
<keyword evidence="5" id="KW-1185">Reference proteome</keyword>
<dbReference type="InterPro" id="IPR051414">
    <property type="entry name" value="Adenylate-forming_Reductase"/>
</dbReference>
<dbReference type="InterPro" id="IPR013120">
    <property type="entry name" value="FAR_NAD-bd"/>
</dbReference>
<dbReference type="InterPro" id="IPR036736">
    <property type="entry name" value="ACP-like_sf"/>
</dbReference>
<dbReference type="InterPro" id="IPR000873">
    <property type="entry name" value="AMP-dep_synth/lig_dom"/>
</dbReference>
<dbReference type="InParanoid" id="G7E378"/>
<evidence type="ECO:0000256" key="1">
    <source>
        <dbReference type="ARBA" id="ARBA00022450"/>
    </source>
</evidence>
<dbReference type="InterPro" id="IPR036291">
    <property type="entry name" value="NAD(P)-bd_dom_sf"/>
</dbReference>
<feature type="domain" description="Carrier" evidence="3">
    <location>
        <begin position="547"/>
        <end position="628"/>
    </location>
</feature>
<dbReference type="Pfam" id="PF07993">
    <property type="entry name" value="NAD_binding_4"/>
    <property type="match status" value="1"/>
</dbReference>
<dbReference type="Gene3D" id="3.40.50.720">
    <property type="entry name" value="NAD(P)-binding Rossmann-like Domain"/>
    <property type="match status" value="1"/>
</dbReference>
<keyword evidence="1" id="KW-0596">Phosphopantetheine</keyword>
<dbReference type="Pfam" id="PF00501">
    <property type="entry name" value="AMP-binding"/>
    <property type="match status" value="1"/>
</dbReference>
<dbReference type="InterPro" id="IPR020845">
    <property type="entry name" value="AMP-binding_CS"/>
</dbReference>
<evidence type="ECO:0000259" key="3">
    <source>
        <dbReference type="PROSITE" id="PS50075"/>
    </source>
</evidence>
<dbReference type="InterPro" id="IPR042099">
    <property type="entry name" value="ANL_N_sf"/>
</dbReference>
<dbReference type="Pfam" id="PF23562">
    <property type="entry name" value="AMP-binding_C_3"/>
    <property type="match status" value="1"/>
</dbReference>
<comment type="caution">
    <text evidence="4">The sequence shown here is derived from an EMBL/GenBank/DDBJ whole genome shotgun (WGS) entry which is preliminary data.</text>
</comment>
<evidence type="ECO:0000313" key="4">
    <source>
        <dbReference type="EMBL" id="GAA97259.1"/>
    </source>
</evidence>
<accession>G7E378</accession>
<reference evidence="4 5" key="2">
    <citation type="journal article" date="2012" name="Open Biol.">
        <title>Characteristics of nucleosomes and linker DNA regions on the genome of the basidiomycete Mixia osmundae revealed by mono- and dinucleosome mapping.</title>
        <authorList>
            <person name="Nishida H."/>
            <person name="Kondo S."/>
            <person name="Matsumoto T."/>
            <person name="Suzuki Y."/>
            <person name="Yoshikawa H."/>
            <person name="Taylor T.D."/>
            <person name="Sugiyama J."/>
        </authorList>
    </citation>
    <scope>NUCLEOTIDE SEQUENCE [LARGE SCALE GENOMIC DNA]</scope>
    <source>
        <strain evidence="5">CBS 9802 / IAM 14324 / JCM 22182 / KY 12970</strain>
    </source>
</reference>
<evidence type="ECO:0000256" key="2">
    <source>
        <dbReference type="ARBA" id="ARBA00022553"/>
    </source>
</evidence>